<sequence>MLRIFFLALVLLIGQTSVIAASIFNSEIVLDDSSSATEKLAKEKAFIDVLVKVSGQSKIDENIVIQKALPMVSQYITQLGYGHHGEQRSLVLGFDDIKIRMLLTQAQVTYWGLPRPEVLFWIVEDNASSRNIVWKKSGSPLLNKLKEHAARRGLPILIPVGDFDDVVAISIIDLWVGFMSPILEASMRYKPSGITVVKVHGNQVNWKLLPNVTSMDNDTLIEGHASGAPAVAFATMVNDISNFYAQRLGVTLGVDGTGTKQLNISGLNSAKDFFAAERTLKKLTSVAALRLESLVGDMATFRISLLASKEVFHNEMVSDRRIEATINSEECMLDVSASKVLDLTTELEVQTQVDVNNIISDNDTMTVAPVISTPSVEVEPALRYKWNG</sequence>
<name>A0A291B782_9GAMM</name>
<gene>
    <name evidence="1" type="ORF">BTN50_0310</name>
</gene>
<proteinExistence type="predicted"/>
<dbReference type="EMBL" id="CP020660">
    <property type="protein sequence ID" value="ATF08847.1"/>
    <property type="molecule type" value="Genomic_DNA"/>
</dbReference>
<dbReference type="InterPro" id="IPR018642">
    <property type="entry name" value="DUF2066"/>
</dbReference>
<protein>
    <recommendedName>
        <fullName evidence="3">DUF2066 domain-containing protein</fullName>
    </recommendedName>
</protein>
<dbReference type="KEGG" id="elux:BTN50_0310"/>
<accession>A0A291B782</accession>
<dbReference type="Pfam" id="PF09839">
    <property type="entry name" value="DUF2066"/>
    <property type="match status" value="1"/>
</dbReference>
<evidence type="ECO:0008006" key="3">
    <source>
        <dbReference type="Google" id="ProtNLM"/>
    </source>
</evidence>
<dbReference type="OrthoDB" id="6195299at2"/>
<evidence type="ECO:0000313" key="1">
    <source>
        <dbReference type="EMBL" id="ATF08847.1"/>
    </source>
</evidence>
<keyword evidence="2" id="KW-1185">Reference proteome</keyword>
<organism evidence="1 2">
    <name type="scientific">Candidatus Enterovibrio altilux</name>
    <dbReference type="NCBI Taxonomy" id="1927128"/>
    <lineage>
        <taxon>Bacteria</taxon>
        <taxon>Pseudomonadati</taxon>
        <taxon>Pseudomonadota</taxon>
        <taxon>Gammaproteobacteria</taxon>
        <taxon>Vibrionales</taxon>
        <taxon>Vibrionaceae</taxon>
        <taxon>Enterovibrio</taxon>
    </lineage>
</organism>
<evidence type="ECO:0000313" key="2">
    <source>
        <dbReference type="Proteomes" id="UP000218160"/>
    </source>
</evidence>
<dbReference type="Proteomes" id="UP000218160">
    <property type="component" value="Chromosome 1"/>
</dbReference>
<dbReference type="RefSeq" id="WP_096618742.1">
    <property type="nucleotide sequence ID" value="NZ_CP020660.1"/>
</dbReference>
<dbReference type="AlphaFoldDB" id="A0A291B782"/>
<reference evidence="2" key="1">
    <citation type="submission" date="2017-04" db="EMBL/GenBank/DDBJ databases">
        <title>Genome evolution of the luminous symbionts of deep sea anglerfish.</title>
        <authorList>
            <person name="Hendry T.A."/>
        </authorList>
    </citation>
    <scope>NUCLEOTIDE SEQUENCE [LARGE SCALE GENOMIC DNA]</scope>
</reference>